<sequence>MDNQQSELESTKYSESSSNTKALASLKGSLPEDCYYSADEDFQLENEEAVNTNLIAPSGRFSNSNRSNGLKTLGNSNQVYKQDNIRSQKLPSFGFENRFQDNIKGKGRTSGSIYRLDKTESEKDTCQVCELDTNSSLSVLSNSEDNISEFSILSDTDVFSLPAERQNSLILKASKIGNLQLVRQLIASSKFNANATNEKGFSSLHWASLKGHSQVVEELLNANAEPNTKNVMLCTPLHFSASNGFDEIVNKLLNAGANPNAVSALGDTPIFSAAFMGHENTVKTLLKNGADPNYKNKQGLTPKDAAESQGHSEIVKILEGACMQ</sequence>
<dbReference type="SUPFAM" id="SSF48403">
    <property type="entry name" value="Ankyrin repeat"/>
    <property type="match status" value="1"/>
</dbReference>
<dbReference type="InterPro" id="IPR050776">
    <property type="entry name" value="Ank_Repeat/CDKN_Inhibitor"/>
</dbReference>
<dbReference type="PANTHER" id="PTHR24201:SF16">
    <property type="entry name" value="ANKYRIN-1-LIKE-RELATED"/>
    <property type="match status" value="1"/>
</dbReference>
<dbReference type="OrthoDB" id="194358at2759"/>
<dbReference type="VEuPathDB" id="CryptoDB:Chro.60526"/>
<dbReference type="PROSITE" id="PS50088">
    <property type="entry name" value="ANK_REPEAT"/>
    <property type="match status" value="3"/>
</dbReference>
<reference evidence="5" key="2">
    <citation type="submission" date="2015-08" db="EMBL/GenBank/DDBJ databases">
        <authorList>
            <person name="Babu N.S."/>
            <person name="Beckwith C.J."/>
            <person name="Beseler K.G."/>
            <person name="Brison A."/>
            <person name="Carone J.V."/>
            <person name="Caskin T.P."/>
            <person name="Diamond M."/>
            <person name="Durham M.E."/>
            <person name="Foxe J.M."/>
            <person name="Go M."/>
            <person name="Henderson B.A."/>
            <person name="Jones I.B."/>
            <person name="McGettigan J.A."/>
            <person name="Micheletti S.J."/>
            <person name="Nasrallah M.E."/>
            <person name="Ortiz D."/>
            <person name="Piller C.R."/>
            <person name="Privatt S.R."/>
            <person name="Schneider S.L."/>
            <person name="Sharp S."/>
            <person name="Smith T.C."/>
            <person name="Stanton J.D."/>
            <person name="Ullery H.E."/>
            <person name="Wilson R.J."/>
            <person name="Serrano M.G."/>
            <person name="Buck G."/>
            <person name="Lee V."/>
            <person name="Wang Y."/>
            <person name="Carvalho R."/>
            <person name="Voegtly L."/>
            <person name="Shi R."/>
            <person name="Duckworth R."/>
            <person name="Johnson A."/>
            <person name="Loviza R."/>
            <person name="Walstead R."/>
            <person name="Shah Z."/>
            <person name="Kiflezghi M."/>
            <person name="Wade K."/>
            <person name="Ball S.L."/>
            <person name="Bradley K.W."/>
            <person name="Asai D.J."/>
            <person name="Bowman C.A."/>
            <person name="Russell D.A."/>
            <person name="Pope W.H."/>
            <person name="Jacobs-Sera D."/>
            <person name="Hendrix R.W."/>
            <person name="Hatfull G.F."/>
        </authorList>
    </citation>
    <scope>NUCLEOTIDE SEQUENCE [LARGE SCALE GENOMIC DNA]</scope>
</reference>
<dbReference type="Proteomes" id="UP001429100">
    <property type="component" value="Unassembled WGS sequence"/>
</dbReference>
<dbReference type="VEuPathDB" id="CryptoDB:GY17_00000480"/>
<feature type="repeat" description="ANK" evidence="3">
    <location>
        <begin position="199"/>
        <end position="231"/>
    </location>
</feature>
<evidence type="ECO:0000313" key="5">
    <source>
        <dbReference type="EMBL" id="CUV06885.1"/>
    </source>
</evidence>
<dbReference type="Proteomes" id="UP000199752">
    <property type="component" value="Chromosome 6"/>
</dbReference>
<name>A0A0S4TJF3_CRYHO</name>
<dbReference type="Gene3D" id="1.25.40.20">
    <property type="entry name" value="Ankyrin repeat-containing domain"/>
    <property type="match status" value="1"/>
</dbReference>
<evidence type="ECO:0000256" key="4">
    <source>
        <dbReference type="SAM" id="MobiDB-lite"/>
    </source>
</evidence>
<dbReference type="EMBL" id="LN877952">
    <property type="protein sequence ID" value="CUV06885.1"/>
    <property type="molecule type" value="Genomic_DNA"/>
</dbReference>
<keyword evidence="2 3" id="KW-0040">ANK repeat</keyword>
<dbReference type="Pfam" id="PF12796">
    <property type="entry name" value="Ank_2"/>
    <property type="match status" value="2"/>
</dbReference>
<dbReference type="VEuPathDB" id="CryptoDB:CHUDEA6_4590"/>
<evidence type="ECO:0000256" key="1">
    <source>
        <dbReference type="ARBA" id="ARBA00022737"/>
    </source>
</evidence>
<accession>A0A0S4TJF3</accession>
<evidence type="ECO:0000313" key="7">
    <source>
        <dbReference type="Proteomes" id="UP001429100"/>
    </source>
</evidence>
<feature type="region of interest" description="Disordered" evidence="4">
    <location>
        <begin position="1"/>
        <end position="21"/>
    </location>
</feature>
<dbReference type="PANTHER" id="PTHR24201">
    <property type="entry name" value="ANK_REP_REGION DOMAIN-CONTAINING PROTEIN"/>
    <property type="match status" value="1"/>
</dbReference>
<keyword evidence="7" id="KW-1185">Reference proteome</keyword>
<reference evidence="6 7" key="3">
    <citation type="submission" date="2017-10" db="EMBL/GenBank/DDBJ databases">
        <title>Consistent, comparative and evidence-based genome annotation and re-annotation for the closely-related species, Cryptosporidium parvum, C. hominis and C. tyzzeri.</title>
        <authorList>
            <person name="Baptista R.P."/>
            <person name="Li Y."/>
            <person name="Sateriale A."/>
            <person name="Striepen B."/>
            <person name="Kissinger J.C."/>
        </authorList>
    </citation>
    <scope>NUCLEOTIDE SEQUENCE [LARGE SCALE GENOMIC DNA]</scope>
    <source>
        <strain evidence="6">30976</strain>
    </source>
</reference>
<keyword evidence="1" id="KW-0677">Repeat</keyword>
<feature type="repeat" description="ANK" evidence="3">
    <location>
        <begin position="265"/>
        <end position="297"/>
    </location>
</feature>
<dbReference type="PROSITE" id="PS50297">
    <property type="entry name" value="ANK_REP_REGION"/>
    <property type="match status" value="3"/>
</dbReference>
<evidence type="ECO:0000256" key="2">
    <source>
        <dbReference type="ARBA" id="ARBA00023043"/>
    </source>
</evidence>
<evidence type="ECO:0000313" key="6">
    <source>
        <dbReference type="EMBL" id="PPS97420.1"/>
    </source>
</evidence>
<dbReference type="PRINTS" id="PR01415">
    <property type="entry name" value="ANKYRIN"/>
</dbReference>
<dbReference type="AlphaFoldDB" id="A0A0S4TJF3"/>
<gene>
    <name evidence="5" type="ORF">CHUDEA6_4590</name>
    <name evidence="6" type="ORF">GY17_00000480</name>
</gene>
<dbReference type="SMART" id="SM00248">
    <property type="entry name" value="ANK"/>
    <property type="match status" value="4"/>
</dbReference>
<evidence type="ECO:0000256" key="3">
    <source>
        <dbReference type="PROSITE-ProRule" id="PRU00023"/>
    </source>
</evidence>
<dbReference type="InterPro" id="IPR036770">
    <property type="entry name" value="Ankyrin_rpt-contain_sf"/>
</dbReference>
<dbReference type="EMBL" id="JTAI01000007">
    <property type="protein sequence ID" value="PPS97420.1"/>
    <property type="molecule type" value="Genomic_DNA"/>
</dbReference>
<proteinExistence type="predicted"/>
<feature type="repeat" description="ANK" evidence="3">
    <location>
        <begin position="235"/>
        <end position="264"/>
    </location>
</feature>
<reference evidence="6 7" key="1">
    <citation type="submission" date="2014-11" db="EMBL/GenBank/DDBJ databases">
        <title>Comparative genomic analysis of Cryptosporidium hominis reveals occurrence of genetic recombination in virulent subtypes.</title>
        <authorList>
            <person name="Guo Y."/>
            <person name="Tang K."/>
            <person name="Frace M."/>
            <person name="Li N."/>
            <person name="Roellig D.M."/>
            <person name="Sammons S."/>
            <person name="Knipe K."/>
            <person name="Rowe L."/>
            <person name="Feng Y."/>
            <person name="Xiao L."/>
        </authorList>
    </citation>
    <scope>NUCLEOTIDE SEQUENCE [LARGE SCALE GENOMIC DNA]</scope>
    <source>
        <strain evidence="6">30976</strain>
    </source>
</reference>
<dbReference type="VEuPathDB" id="CryptoDB:ChTU502y2012_382g0065"/>
<protein>
    <submittedName>
        <fullName evidence="6">Ankyrin repeat-containing protein</fullName>
    </submittedName>
</protein>
<organism evidence="5">
    <name type="scientific">Cryptosporidium hominis</name>
    <dbReference type="NCBI Taxonomy" id="237895"/>
    <lineage>
        <taxon>Eukaryota</taxon>
        <taxon>Sar</taxon>
        <taxon>Alveolata</taxon>
        <taxon>Apicomplexa</taxon>
        <taxon>Conoidasida</taxon>
        <taxon>Coccidia</taxon>
        <taxon>Eucoccidiorida</taxon>
        <taxon>Eimeriorina</taxon>
        <taxon>Cryptosporidiidae</taxon>
        <taxon>Cryptosporidium</taxon>
    </lineage>
</organism>
<feature type="region of interest" description="Disordered" evidence="4">
    <location>
        <begin position="289"/>
        <end position="309"/>
    </location>
</feature>
<dbReference type="GO" id="GO:0005634">
    <property type="term" value="C:nucleus"/>
    <property type="evidence" value="ECO:0007669"/>
    <property type="project" value="TreeGrafter"/>
</dbReference>
<dbReference type="InterPro" id="IPR002110">
    <property type="entry name" value="Ankyrin_rpt"/>
</dbReference>